<dbReference type="SUPFAM" id="SSF47895">
    <property type="entry name" value="Transducin (alpha subunit), insertion domain"/>
    <property type="match status" value="1"/>
</dbReference>
<protein>
    <submittedName>
        <fullName evidence="1">Uncharacterized protein</fullName>
    </submittedName>
</protein>
<dbReference type="EMBL" id="JARKIE010000042">
    <property type="protein sequence ID" value="KAJ7694435.1"/>
    <property type="molecule type" value="Genomic_DNA"/>
</dbReference>
<proteinExistence type="predicted"/>
<gene>
    <name evidence="1" type="ORF">B0H17DRAFT_1199299</name>
</gene>
<dbReference type="InterPro" id="IPR011025">
    <property type="entry name" value="GproteinA_insert"/>
</dbReference>
<reference evidence="1" key="1">
    <citation type="submission" date="2023-03" db="EMBL/GenBank/DDBJ databases">
        <title>Massive genome expansion in bonnet fungi (Mycena s.s.) driven by repeated elements and novel gene families across ecological guilds.</title>
        <authorList>
            <consortium name="Lawrence Berkeley National Laboratory"/>
            <person name="Harder C.B."/>
            <person name="Miyauchi S."/>
            <person name="Viragh M."/>
            <person name="Kuo A."/>
            <person name="Thoen E."/>
            <person name="Andreopoulos B."/>
            <person name="Lu D."/>
            <person name="Skrede I."/>
            <person name="Drula E."/>
            <person name="Henrissat B."/>
            <person name="Morin E."/>
            <person name="Kohler A."/>
            <person name="Barry K."/>
            <person name="LaButti K."/>
            <person name="Morin E."/>
            <person name="Salamov A."/>
            <person name="Lipzen A."/>
            <person name="Mereny Z."/>
            <person name="Hegedus B."/>
            <person name="Baldrian P."/>
            <person name="Stursova M."/>
            <person name="Weitz H."/>
            <person name="Taylor A."/>
            <person name="Grigoriev I.V."/>
            <person name="Nagy L.G."/>
            <person name="Martin F."/>
            <person name="Kauserud H."/>
        </authorList>
    </citation>
    <scope>NUCLEOTIDE SEQUENCE</scope>
    <source>
        <strain evidence="1">CBHHK067</strain>
    </source>
</reference>
<keyword evidence="2" id="KW-1185">Reference proteome</keyword>
<dbReference type="Proteomes" id="UP001221757">
    <property type="component" value="Unassembled WGS sequence"/>
</dbReference>
<evidence type="ECO:0000313" key="1">
    <source>
        <dbReference type="EMBL" id="KAJ7694435.1"/>
    </source>
</evidence>
<name>A0AAD7DN13_MYCRO</name>
<dbReference type="GO" id="GO:0007165">
    <property type="term" value="P:signal transduction"/>
    <property type="evidence" value="ECO:0007669"/>
    <property type="project" value="InterPro"/>
</dbReference>
<dbReference type="Gene3D" id="1.10.400.10">
    <property type="entry name" value="GI Alpha 1, domain 2-like"/>
    <property type="match status" value="1"/>
</dbReference>
<sequence length="116" mass="13089">MSPSFLDTPVGRSDRASKLREFMPPVTRAPTPPERVKRDAFFFASIHRIAHPTYAPSEEDVLRAPVKNTAISVEHLDTYLFFAGSALYIYIDGKWNPAFRRLSFVGSWDVDATELG</sequence>
<dbReference type="AlphaFoldDB" id="A0AAD7DN13"/>
<organism evidence="1 2">
    <name type="scientific">Mycena rosella</name>
    <name type="common">Pink bonnet</name>
    <name type="synonym">Agaricus rosellus</name>
    <dbReference type="NCBI Taxonomy" id="1033263"/>
    <lineage>
        <taxon>Eukaryota</taxon>
        <taxon>Fungi</taxon>
        <taxon>Dikarya</taxon>
        <taxon>Basidiomycota</taxon>
        <taxon>Agaricomycotina</taxon>
        <taxon>Agaricomycetes</taxon>
        <taxon>Agaricomycetidae</taxon>
        <taxon>Agaricales</taxon>
        <taxon>Marasmiineae</taxon>
        <taxon>Mycenaceae</taxon>
        <taxon>Mycena</taxon>
    </lineage>
</organism>
<comment type="caution">
    <text evidence="1">The sequence shown here is derived from an EMBL/GenBank/DDBJ whole genome shotgun (WGS) entry which is preliminary data.</text>
</comment>
<evidence type="ECO:0000313" key="2">
    <source>
        <dbReference type="Proteomes" id="UP001221757"/>
    </source>
</evidence>
<accession>A0AAD7DN13</accession>